<evidence type="ECO:0000313" key="5">
    <source>
        <dbReference type="EMBL" id="KAG5161737.1"/>
    </source>
</evidence>
<organism evidence="3">
    <name type="scientific">Psilocybe cubensis</name>
    <name type="common">Psychedelic mushroom</name>
    <name type="synonym">Stropharia cubensis</name>
    <dbReference type="NCBI Taxonomy" id="181762"/>
    <lineage>
        <taxon>Eukaryota</taxon>
        <taxon>Fungi</taxon>
        <taxon>Dikarya</taxon>
        <taxon>Basidiomycota</taxon>
        <taxon>Agaricomycotina</taxon>
        <taxon>Agaricomycetes</taxon>
        <taxon>Agaricomycetidae</taxon>
        <taxon>Agaricales</taxon>
        <taxon>Agaricineae</taxon>
        <taxon>Strophariaceae</taxon>
        <taxon>Psilocybe</taxon>
    </lineage>
</organism>
<dbReference type="EMBL" id="JAFIQS010000027">
    <property type="protein sequence ID" value="KAG5161728.1"/>
    <property type="molecule type" value="Genomic_DNA"/>
</dbReference>
<name>A0A8H7XL82_PSICU</name>
<feature type="compositionally biased region" description="Low complexity" evidence="1">
    <location>
        <begin position="101"/>
        <end position="118"/>
    </location>
</feature>
<dbReference type="Gene3D" id="1.25.10.10">
    <property type="entry name" value="Leucine-rich Repeat Variant"/>
    <property type="match status" value="1"/>
</dbReference>
<feature type="signal peptide" evidence="2">
    <location>
        <begin position="1"/>
        <end position="19"/>
    </location>
</feature>
<feature type="chain" id="PRO_5044691284" evidence="2">
    <location>
        <begin position="20"/>
        <end position="267"/>
    </location>
</feature>
<evidence type="ECO:0000256" key="1">
    <source>
        <dbReference type="SAM" id="MobiDB-lite"/>
    </source>
</evidence>
<dbReference type="InterPro" id="IPR011989">
    <property type="entry name" value="ARM-like"/>
</dbReference>
<dbReference type="OrthoDB" id="3061406at2759"/>
<dbReference type="AlphaFoldDB" id="A0A8H7XL82"/>
<dbReference type="EMBL" id="JAFIQS010000027">
    <property type="protein sequence ID" value="KAG5161737.1"/>
    <property type="molecule type" value="Genomic_DNA"/>
</dbReference>
<evidence type="ECO:0000256" key="2">
    <source>
        <dbReference type="SAM" id="SignalP"/>
    </source>
</evidence>
<evidence type="ECO:0000313" key="6">
    <source>
        <dbReference type="EMBL" id="KAG5161947.1"/>
    </source>
</evidence>
<dbReference type="EMBL" id="JAFIQS010000022">
    <property type="protein sequence ID" value="KAG5161947.1"/>
    <property type="molecule type" value="Genomic_DNA"/>
</dbReference>
<protein>
    <submittedName>
        <fullName evidence="3">Uncharacterized protein</fullName>
    </submittedName>
</protein>
<reference evidence="3" key="1">
    <citation type="submission" date="2021-02" db="EMBL/GenBank/DDBJ databases">
        <title>Psilocybe cubensis genome.</title>
        <authorList>
            <person name="Mckernan K.J."/>
            <person name="Crawford S."/>
            <person name="Trippe A."/>
            <person name="Kane L.T."/>
            <person name="Mclaughlin S."/>
        </authorList>
    </citation>
    <scope>NUCLEOTIDE SEQUENCE [LARGE SCALE GENOMIC DNA]</scope>
    <source>
        <strain evidence="3">MGC-MH-2018</strain>
    </source>
</reference>
<sequence length="267" mass="29037">MPALAVPTLALATACRCAATPGPLLPPPPPLDACRCCRAASPRRLPSRCRVHSPPTTTRGRGSLCTMRSLSRILLRRRLFLPAPVLTVNNGGPPAPGPDIHQQLQQQQHHRQQQQQQHIPSHTTHANHSLLYDHLSHQTLNPLERLLLFSLAHECAGSVRRKTVDMICDVANQGMARGRPWHALQAQAFSMTHAQGLGGEEGSGSVGGGAVPGWMLRESAYRVFAGCPNLVMDLQINAMLGVFQCGLQDPENIEVCLLYFIISVGRC</sequence>
<feature type="region of interest" description="Disordered" evidence="1">
    <location>
        <begin position="86"/>
        <end position="122"/>
    </location>
</feature>
<comment type="caution">
    <text evidence="3">The sequence shown here is derived from an EMBL/GenBank/DDBJ whole genome shotgun (WGS) entry which is preliminary data.</text>
</comment>
<accession>A0A8H7XL82</accession>
<keyword evidence="2" id="KW-0732">Signal</keyword>
<gene>
    <name evidence="6" type="ORF">JR316_013081</name>
    <name evidence="3" type="ORF">JR316_013388</name>
    <name evidence="4" type="ORF">JR316_013392</name>
    <name evidence="5" type="ORF">JR316_013397</name>
</gene>
<dbReference type="EMBL" id="JAFIQS010000027">
    <property type="protein sequence ID" value="KAG5161732.1"/>
    <property type="molecule type" value="Genomic_DNA"/>
</dbReference>
<proteinExistence type="predicted"/>
<evidence type="ECO:0000313" key="4">
    <source>
        <dbReference type="EMBL" id="KAG5161732.1"/>
    </source>
</evidence>
<evidence type="ECO:0000313" key="3">
    <source>
        <dbReference type="EMBL" id="KAG5161728.1"/>
    </source>
</evidence>